<dbReference type="PANTHER" id="PTHR20910:SF1">
    <property type="entry name" value="SUPEROXIDE DISMUTASE COPPER_ZINC BINDING DOMAIN-CONTAINING PROTEIN"/>
    <property type="match status" value="1"/>
</dbReference>
<keyword evidence="19" id="KW-1185">Reference proteome</keyword>
<comment type="similarity">
    <text evidence="4">Belongs to the Cu-Zn superoxide dismutase family.</text>
</comment>
<feature type="non-terminal residue" evidence="18">
    <location>
        <position position="242"/>
    </location>
</feature>
<dbReference type="GO" id="GO:0098552">
    <property type="term" value="C:side of membrane"/>
    <property type="evidence" value="ECO:0007669"/>
    <property type="project" value="UniProtKB-KW"/>
</dbReference>
<dbReference type="SUPFAM" id="SSF49329">
    <property type="entry name" value="Cu,Zn superoxide dismutase-like"/>
    <property type="match status" value="1"/>
</dbReference>
<organism evidence="18 19">
    <name type="scientific">Scheffersomyces stipitis (strain ATCC 58785 / CBS 6054 / NBRC 10063 / NRRL Y-11545)</name>
    <name type="common">Yeast</name>
    <name type="synonym">Pichia stipitis</name>
    <dbReference type="NCBI Taxonomy" id="322104"/>
    <lineage>
        <taxon>Eukaryota</taxon>
        <taxon>Fungi</taxon>
        <taxon>Dikarya</taxon>
        <taxon>Ascomycota</taxon>
        <taxon>Saccharomycotina</taxon>
        <taxon>Pichiomycetes</taxon>
        <taxon>Debaryomycetaceae</taxon>
        <taxon>Scheffersomyces</taxon>
    </lineage>
</organism>
<dbReference type="Proteomes" id="UP000002258">
    <property type="component" value="Chromosome 2"/>
</dbReference>
<evidence type="ECO:0000256" key="11">
    <source>
        <dbReference type="ARBA" id="ARBA00023002"/>
    </source>
</evidence>
<evidence type="ECO:0000256" key="15">
    <source>
        <dbReference type="ARBA" id="ARBA00049204"/>
    </source>
</evidence>
<dbReference type="GO" id="GO:0005576">
    <property type="term" value="C:extracellular region"/>
    <property type="evidence" value="ECO:0007669"/>
    <property type="project" value="UniProtKB-ARBA"/>
</dbReference>
<keyword evidence="10" id="KW-0049">Antioxidant</keyword>
<evidence type="ECO:0000313" key="18">
    <source>
        <dbReference type="EMBL" id="ABN64236.2"/>
    </source>
</evidence>
<dbReference type="InterPro" id="IPR001424">
    <property type="entry name" value="SOD_Cu_Zn_dom"/>
</dbReference>
<reference evidence="18 19" key="1">
    <citation type="journal article" date="2007" name="Nat. Biotechnol.">
        <title>Genome sequence of the lignocellulose-bioconverting and xylose-fermenting yeast Pichia stipitis.</title>
        <authorList>
            <person name="Jeffries T.W."/>
            <person name="Grigoriev I.V."/>
            <person name="Grimwood J."/>
            <person name="Laplaza J.M."/>
            <person name="Aerts A."/>
            <person name="Salamov A."/>
            <person name="Schmutz J."/>
            <person name="Lindquist E."/>
            <person name="Dehal P."/>
            <person name="Shapiro H."/>
            <person name="Jin Y.S."/>
            <person name="Passoth V."/>
            <person name="Richardson P.M."/>
        </authorList>
    </citation>
    <scope>NUCLEOTIDE SEQUENCE [LARGE SCALE GENOMIC DNA]</scope>
    <source>
        <strain evidence="19">ATCC 58785 / CBS 6054 / NBRC 10063 / NRRL Y-11545</strain>
    </source>
</reference>
<dbReference type="PANTHER" id="PTHR20910">
    <property type="entry name" value="AGAP001623-PA"/>
    <property type="match status" value="1"/>
</dbReference>
<keyword evidence="11 18" id="KW-0560">Oxidoreductase</keyword>
<keyword evidence="14" id="KW-0449">Lipoprotein</keyword>
<evidence type="ECO:0000256" key="2">
    <source>
        <dbReference type="ARBA" id="ARBA00004191"/>
    </source>
</evidence>
<keyword evidence="7" id="KW-0964">Secreted</keyword>
<gene>
    <name evidence="18" type="primary">SOD2.1</name>
    <name evidence="18" type="ORF">PICST_41302</name>
</gene>
<protein>
    <recommendedName>
        <fullName evidence="5">superoxide dismutase</fullName>
        <ecNumber evidence="5">1.15.1.1</ecNumber>
    </recommendedName>
</protein>
<keyword evidence="16" id="KW-0732">Signal</keyword>
<comment type="cofactor">
    <cofactor evidence="1">
        <name>Cu cation</name>
        <dbReference type="ChEBI" id="CHEBI:23378"/>
    </cofactor>
</comment>
<keyword evidence="12" id="KW-0186">Copper</keyword>
<name>A3LMY6_PICST</name>
<dbReference type="RefSeq" id="XP_001382265.2">
    <property type="nucleotide sequence ID" value="XM_001382228.1"/>
</dbReference>
<dbReference type="HOGENOM" id="CLU_063073_2_0_1"/>
<evidence type="ECO:0000256" key="16">
    <source>
        <dbReference type="SAM" id="SignalP"/>
    </source>
</evidence>
<evidence type="ECO:0000256" key="14">
    <source>
        <dbReference type="ARBA" id="ARBA00023288"/>
    </source>
</evidence>
<sequence length="242" mass="26707">MKLNIPLIISCATLLPFLVEGAKSGKAPKVKKNPKNIVAIADFPFGFDKGVRGNVVFSSKDGKEVNVHVDMTGLPESGGPFYYHIHEKSVPGDGNCDAVGLHFNPYGAPPDCENQKDDSYCQVGDLSGKHGWIDTTCFETKYTDPFLSLNKKSKAYIVGRSLVFHFANMTKFACADIELASNLRLNSLIEEYSLDEDLDFQSEVAEGYSFDEEDALSAEIFEAEAEQQDTEDLFPRKELIAS</sequence>
<evidence type="ECO:0000256" key="7">
    <source>
        <dbReference type="ARBA" id="ARBA00022525"/>
    </source>
</evidence>
<evidence type="ECO:0000256" key="6">
    <source>
        <dbReference type="ARBA" id="ARBA00022512"/>
    </source>
</evidence>
<evidence type="ECO:0000256" key="8">
    <source>
        <dbReference type="ARBA" id="ARBA00022622"/>
    </source>
</evidence>
<evidence type="ECO:0000256" key="12">
    <source>
        <dbReference type="ARBA" id="ARBA00023008"/>
    </source>
</evidence>
<dbReference type="GO" id="GO:0004784">
    <property type="term" value="F:superoxide dismutase activity"/>
    <property type="evidence" value="ECO:0007669"/>
    <property type="project" value="UniProtKB-EC"/>
</dbReference>
<keyword evidence="6" id="KW-0134">Cell wall</keyword>
<accession>A3LMY6</accession>
<keyword evidence="8" id="KW-0472">Membrane</keyword>
<dbReference type="OMA" id="TKIACAD"/>
<feature type="domain" description="Superoxide dismutase copper/zinc binding" evidence="17">
    <location>
        <begin position="51"/>
        <end position="165"/>
    </location>
</feature>
<evidence type="ECO:0000256" key="9">
    <source>
        <dbReference type="ARBA" id="ARBA00022723"/>
    </source>
</evidence>
<evidence type="ECO:0000256" key="10">
    <source>
        <dbReference type="ARBA" id="ARBA00022862"/>
    </source>
</evidence>
<keyword evidence="9" id="KW-0479">Metal-binding</keyword>
<dbReference type="EC" id="1.15.1.1" evidence="5"/>
<dbReference type="KEGG" id="pic:PICST_41302"/>
<evidence type="ECO:0000256" key="3">
    <source>
        <dbReference type="ARBA" id="ARBA00004589"/>
    </source>
</evidence>
<feature type="signal peptide" evidence="16">
    <location>
        <begin position="1"/>
        <end position="21"/>
    </location>
</feature>
<dbReference type="Pfam" id="PF00080">
    <property type="entry name" value="Sod_Cu"/>
    <property type="match status" value="1"/>
</dbReference>
<comment type="subcellular location">
    <subcellularLocation>
        <location evidence="3">Membrane</location>
        <topology evidence="3">Lipid-anchor</topology>
        <topology evidence="3">GPI-anchor</topology>
    </subcellularLocation>
    <subcellularLocation>
        <location evidence="2">Secreted</location>
        <location evidence="2">Cell wall</location>
    </subcellularLocation>
</comment>
<feature type="chain" id="PRO_5002654895" description="superoxide dismutase" evidence="16">
    <location>
        <begin position="22"/>
        <end position="242"/>
    </location>
</feature>
<dbReference type="OrthoDB" id="159229at2759"/>
<dbReference type="InterPro" id="IPR036423">
    <property type="entry name" value="SOD-like_Cu/Zn_dom_sf"/>
</dbReference>
<dbReference type="STRING" id="322104.A3LMY6"/>
<dbReference type="eggNOG" id="ENOG502S5NX">
    <property type="taxonomic scope" value="Eukaryota"/>
</dbReference>
<keyword evidence="8" id="KW-0325">Glycoprotein</keyword>
<dbReference type="EMBL" id="CP000496">
    <property type="protein sequence ID" value="ABN64236.2"/>
    <property type="molecule type" value="Genomic_DNA"/>
</dbReference>
<proteinExistence type="inferred from homology"/>
<keyword evidence="13" id="KW-0843">Virulence</keyword>
<evidence type="ECO:0000256" key="4">
    <source>
        <dbReference type="ARBA" id="ARBA00010457"/>
    </source>
</evidence>
<comment type="catalytic activity">
    <reaction evidence="15">
        <text>2 superoxide + 2 H(+) = H2O2 + O2</text>
        <dbReference type="Rhea" id="RHEA:20696"/>
        <dbReference type="ChEBI" id="CHEBI:15378"/>
        <dbReference type="ChEBI" id="CHEBI:15379"/>
        <dbReference type="ChEBI" id="CHEBI:16240"/>
        <dbReference type="ChEBI" id="CHEBI:18421"/>
        <dbReference type="EC" id="1.15.1.1"/>
    </reaction>
</comment>
<dbReference type="AlphaFoldDB" id="A3LMY6"/>
<evidence type="ECO:0000256" key="13">
    <source>
        <dbReference type="ARBA" id="ARBA00023026"/>
    </source>
</evidence>
<evidence type="ECO:0000259" key="17">
    <source>
        <dbReference type="Pfam" id="PF00080"/>
    </source>
</evidence>
<dbReference type="GeneID" id="4836717"/>
<evidence type="ECO:0000313" key="19">
    <source>
        <dbReference type="Proteomes" id="UP000002258"/>
    </source>
</evidence>
<dbReference type="Gene3D" id="2.60.40.200">
    <property type="entry name" value="Superoxide dismutase, copper/zinc binding domain"/>
    <property type="match status" value="1"/>
</dbReference>
<keyword evidence="8" id="KW-0336">GPI-anchor</keyword>
<evidence type="ECO:0000256" key="1">
    <source>
        <dbReference type="ARBA" id="ARBA00001935"/>
    </source>
</evidence>
<dbReference type="GO" id="GO:0046872">
    <property type="term" value="F:metal ion binding"/>
    <property type="evidence" value="ECO:0007669"/>
    <property type="project" value="UniProtKB-KW"/>
</dbReference>
<evidence type="ECO:0000256" key="5">
    <source>
        <dbReference type="ARBA" id="ARBA00012682"/>
    </source>
</evidence>
<dbReference type="InParanoid" id="A3LMY6"/>
<dbReference type="FunFam" id="2.60.40.200:FF:000007">
    <property type="entry name" value="Cell surface Cu-only superoxide dismutase 5"/>
    <property type="match status" value="1"/>
</dbReference>
<dbReference type="InterPro" id="IPR053257">
    <property type="entry name" value="Cu-only_SOD"/>
</dbReference>